<gene>
    <name evidence="4" type="ORF">B296_00015937</name>
</gene>
<dbReference type="PANTHER" id="PTHR45722">
    <property type="entry name" value="60S RIBOSOMAL PROTEIN L35"/>
    <property type="match status" value="1"/>
</dbReference>
<comment type="caution">
    <text evidence="4">The sequence shown here is derived from an EMBL/GenBank/DDBJ whole genome shotgun (WGS) entry which is preliminary data.</text>
</comment>
<organism evidence="4 5">
    <name type="scientific">Ensete ventricosum</name>
    <name type="common">Abyssinian banana</name>
    <name type="synonym">Musa ensete</name>
    <dbReference type="NCBI Taxonomy" id="4639"/>
    <lineage>
        <taxon>Eukaryota</taxon>
        <taxon>Viridiplantae</taxon>
        <taxon>Streptophyta</taxon>
        <taxon>Embryophyta</taxon>
        <taxon>Tracheophyta</taxon>
        <taxon>Spermatophyta</taxon>
        <taxon>Magnoliopsida</taxon>
        <taxon>Liliopsida</taxon>
        <taxon>Zingiberales</taxon>
        <taxon>Musaceae</taxon>
        <taxon>Ensete</taxon>
    </lineage>
</organism>
<proteinExistence type="inferred from homology"/>
<dbReference type="GO" id="GO:0000463">
    <property type="term" value="P:maturation of LSU-rRNA from tricistronic rRNA transcript (SSU-rRNA, 5.8S rRNA, LSU-rRNA)"/>
    <property type="evidence" value="ECO:0007669"/>
    <property type="project" value="InterPro"/>
</dbReference>
<dbReference type="EMBL" id="AMZH03000412">
    <property type="protein sequence ID" value="RRT83895.1"/>
    <property type="molecule type" value="Genomic_DNA"/>
</dbReference>
<dbReference type="InterPro" id="IPR045059">
    <property type="entry name" value="Ribosomal_uL29_euk"/>
</dbReference>
<evidence type="ECO:0000313" key="5">
    <source>
        <dbReference type="Proteomes" id="UP000287651"/>
    </source>
</evidence>
<evidence type="ECO:0000313" key="4">
    <source>
        <dbReference type="EMBL" id="RRT83895.1"/>
    </source>
</evidence>
<dbReference type="Pfam" id="PF00831">
    <property type="entry name" value="Ribosomal_L29"/>
    <property type="match status" value="1"/>
</dbReference>
<dbReference type="GO" id="GO:0003735">
    <property type="term" value="F:structural constituent of ribosome"/>
    <property type="evidence" value="ECO:0007669"/>
    <property type="project" value="InterPro"/>
</dbReference>
<dbReference type="SUPFAM" id="SSF46561">
    <property type="entry name" value="Ribosomal protein L29 (L29p)"/>
    <property type="match status" value="1"/>
</dbReference>
<evidence type="ECO:0000256" key="1">
    <source>
        <dbReference type="ARBA" id="ARBA00009254"/>
    </source>
</evidence>
<dbReference type="PANTHER" id="PTHR45722:SF2">
    <property type="entry name" value="LARGE RIBOSOMAL SUBUNIT PROTEIN UL29-RELATED"/>
    <property type="match status" value="1"/>
</dbReference>
<dbReference type="AlphaFoldDB" id="A0A427B5Y5"/>
<dbReference type="Proteomes" id="UP000287651">
    <property type="component" value="Unassembled WGS sequence"/>
</dbReference>
<dbReference type="GO" id="GO:0003729">
    <property type="term" value="F:mRNA binding"/>
    <property type="evidence" value="ECO:0007669"/>
    <property type="project" value="TreeGrafter"/>
</dbReference>
<dbReference type="GO" id="GO:0006412">
    <property type="term" value="P:translation"/>
    <property type="evidence" value="ECO:0007669"/>
    <property type="project" value="InterPro"/>
</dbReference>
<keyword evidence="3" id="KW-0687">Ribonucleoprotein</keyword>
<dbReference type="InterPro" id="IPR001854">
    <property type="entry name" value="Ribosomal_uL29"/>
</dbReference>
<feature type="non-terminal residue" evidence="4">
    <location>
        <position position="1"/>
    </location>
</feature>
<protein>
    <submittedName>
        <fullName evidence="4">Uncharacterized protein</fullName>
    </submittedName>
</protein>
<name>A0A427B5Y5_ENSVE</name>
<keyword evidence="2" id="KW-0689">Ribosomal protein</keyword>
<accession>A0A427B5Y5</accession>
<sequence>ELQNELSVLRVAKVTDGAPNKLSKSKAVRLSISRVLTVKLAEAEGCAERGIREEEAHPARPQA</sequence>
<comment type="similarity">
    <text evidence="1">Belongs to the universal ribosomal protein uL29 family.</text>
</comment>
<reference evidence="4 5" key="1">
    <citation type="journal article" date="2014" name="Agronomy (Basel)">
        <title>A Draft Genome Sequence for Ensete ventricosum, the Drought-Tolerant Tree Against Hunger.</title>
        <authorList>
            <person name="Harrison J."/>
            <person name="Moore K.A."/>
            <person name="Paszkiewicz K."/>
            <person name="Jones T."/>
            <person name="Grant M."/>
            <person name="Ambacheew D."/>
            <person name="Muzemil S."/>
            <person name="Studholme D.J."/>
        </authorList>
    </citation>
    <scope>NUCLEOTIDE SEQUENCE [LARGE SCALE GENOMIC DNA]</scope>
</reference>
<dbReference type="InterPro" id="IPR036049">
    <property type="entry name" value="Ribosomal_uL29_sf"/>
</dbReference>
<evidence type="ECO:0000256" key="2">
    <source>
        <dbReference type="ARBA" id="ARBA00022980"/>
    </source>
</evidence>
<dbReference type="GO" id="GO:0022625">
    <property type="term" value="C:cytosolic large ribosomal subunit"/>
    <property type="evidence" value="ECO:0007669"/>
    <property type="project" value="InterPro"/>
</dbReference>
<dbReference type="Gene3D" id="1.10.287.310">
    <property type="match status" value="1"/>
</dbReference>
<evidence type="ECO:0000256" key="3">
    <source>
        <dbReference type="ARBA" id="ARBA00023274"/>
    </source>
</evidence>